<organism evidence="2 3">
    <name type="scientific">Hallella multisaccharivorax DSM 17128</name>
    <dbReference type="NCBI Taxonomy" id="688246"/>
    <lineage>
        <taxon>Bacteria</taxon>
        <taxon>Pseudomonadati</taxon>
        <taxon>Bacteroidota</taxon>
        <taxon>Bacteroidia</taxon>
        <taxon>Bacteroidales</taxon>
        <taxon>Prevotellaceae</taxon>
        <taxon>Hallella</taxon>
    </lineage>
</organism>
<accession>F8N8F2</accession>
<dbReference type="Gene3D" id="1.10.1200.10">
    <property type="entry name" value="ACP-like"/>
    <property type="match status" value="1"/>
</dbReference>
<dbReference type="Proteomes" id="UP000002772">
    <property type="component" value="Unassembled WGS sequence"/>
</dbReference>
<sequence length="81" mass="9545">MDREEVRSRLSGIFETVLDKQDLKLTDNMTTDDIDNWDSLTNMTIISEIERQWQIKLKLRDIIKMKNIGDMIDTIVKKCNA</sequence>
<evidence type="ECO:0000313" key="2">
    <source>
        <dbReference type="EMBL" id="EGN55586.1"/>
    </source>
</evidence>
<keyword evidence="3" id="KW-1185">Reference proteome</keyword>
<evidence type="ECO:0000259" key="1">
    <source>
        <dbReference type="PROSITE" id="PS50075"/>
    </source>
</evidence>
<evidence type="ECO:0000313" key="3">
    <source>
        <dbReference type="Proteomes" id="UP000002772"/>
    </source>
</evidence>
<dbReference type="SUPFAM" id="SSF47336">
    <property type="entry name" value="ACP-like"/>
    <property type="match status" value="1"/>
</dbReference>
<dbReference type="AlphaFoldDB" id="F8N8F2"/>
<name>F8N8F2_9BACT</name>
<dbReference type="HOGENOM" id="CLU_108696_20_2_10"/>
<protein>
    <submittedName>
        <fullName evidence="2">Putative acyl carrier protein</fullName>
    </submittedName>
</protein>
<dbReference type="STRING" id="688246.Premu_0090"/>
<reference evidence="3" key="1">
    <citation type="journal article" date="2011" name="Stand. Genomic Sci.">
        <title>Non-contiguous finished genome sequence of the opportunistic oral pathogen Prevotella multisaccharivorax type strain (PPPA20).</title>
        <authorList>
            <person name="Pati A."/>
            <person name="Gronow S."/>
            <person name="Lu M."/>
            <person name="Lapidus A."/>
            <person name="Nolan M."/>
            <person name="Lucas S."/>
            <person name="Hammon N."/>
            <person name="Deshpande S."/>
            <person name="Cheng J.F."/>
            <person name="Tapia R."/>
            <person name="Han C."/>
            <person name="Goodwin L."/>
            <person name="Pitluck S."/>
            <person name="Liolios K."/>
            <person name="Pagani I."/>
            <person name="Mavromatis K."/>
            <person name="Mikhailova N."/>
            <person name="Huntemann M."/>
            <person name="Chen A."/>
            <person name="Palaniappan K."/>
            <person name="Land M."/>
            <person name="Hauser L."/>
            <person name="Detter J.C."/>
            <person name="Brambilla E.M."/>
            <person name="Rohde M."/>
            <person name="Goker M."/>
            <person name="Woyke T."/>
            <person name="Bristow J."/>
            <person name="Eisen J.A."/>
            <person name="Markowitz V."/>
            <person name="Hugenholtz P."/>
            <person name="Kyrpides N.C."/>
            <person name="Klenk H.P."/>
            <person name="Ivanova N."/>
        </authorList>
    </citation>
    <scope>NUCLEOTIDE SEQUENCE [LARGE SCALE GENOMIC DNA]</scope>
    <source>
        <strain evidence="3">DSM 17128</strain>
    </source>
</reference>
<feature type="domain" description="Carrier" evidence="1">
    <location>
        <begin position="1"/>
        <end position="79"/>
    </location>
</feature>
<dbReference type="PROSITE" id="PS50075">
    <property type="entry name" value="CARRIER"/>
    <property type="match status" value="1"/>
</dbReference>
<dbReference type="OrthoDB" id="9811033at2"/>
<dbReference type="InterPro" id="IPR009081">
    <property type="entry name" value="PP-bd_ACP"/>
</dbReference>
<dbReference type="eggNOG" id="COG0236">
    <property type="taxonomic scope" value="Bacteria"/>
</dbReference>
<gene>
    <name evidence="2" type="ORF">Premu_0090</name>
</gene>
<proteinExistence type="predicted"/>
<dbReference type="RefSeq" id="WP_007572232.1">
    <property type="nucleotide sequence ID" value="NZ_BPTS01000001.1"/>
</dbReference>
<dbReference type="InterPro" id="IPR036736">
    <property type="entry name" value="ACP-like_sf"/>
</dbReference>
<dbReference type="Pfam" id="PF00550">
    <property type="entry name" value="PP-binding"/>
    <property type="match status" value="1"/>
</dbReference>
<dbReference type="EMBL" id="GL945017">
    <property type="protein sequence ID" value="EGN55586.1"/>
    <property type="molecule type" value="Genomic_DNA"/>
</dbReference>